<organism evidence="8 9">
    <name type="scientific">Microscilla marina ATCC 23134</name>
    <dbReference type="NCBI Taxonomy" id="313606"/>
    <lineage>
        <taxon>Bacteria</taxon>
        <taxon>Pseudomonadati</taxon>
        <taxon>Bacteroidota</taxon>
        <taxon>Cytophagia</taxon>
        <taxon>Cytophagales</taxon>
        <taxon>Microscillaceae</taxon>
        <taxon>Microscilla</taxon>
    </lineage>
</organism>
<name>A1ZJS7_MICM2</name>
<dbReference type="CDD" id="cd07185">
    <property type="entry name" value="OmpA_C-like"/>
    <property type="match status" value="1"/>
</dbReference>
<dbReference type="Proteomes" id="UP000004095">
    <property type="component" value="Unassembled WGS sequence"/>
</dbReference>
<dbReference type="PROSITE" id="PS51123">
    <property type="entry name" value="OMPA_2"/>
    <property type="match status" value="1"/>
</dbReference>
<dbReference type="InterPro" id="IPR050330">
    <property type="entry name" value="Bact_OuterMem_StrucFunc"/>
</dbReference>
<sequence length="513" mass="57898">MKNFTQNFWVICGLLLGLHTLGQAQDFNMTQYHYTPLLTNPARAAASNDRQIFLNYRNQPNVADENYRFFMATGVYPLINKNTQKRWGGVALGFVNDQNGTFLHTNGFTGAFAYNHEIGSHFLGKKTDKYYTKNWGKHHISFGAQGGYFQRSIRFDNLTTDAQFQGGTVNPNAGLGESAANTSQSYFSASAGMMWQAEDTLGNTKAFLGISLYNINEPNQSFFNEVKDVIRRKFTMTGGMRVWENRNFSVFPNFRWINRTGNNQINAGAWVFASPFILGQIAPYFKDAKVGVGAWYNLNKAIIASLEFHKPSYFVAFNFDWPTAQSSTIWQGHSVFEITVGFKFKRKPLKKPHYEIPPIDPDSGMKFNPVPPGAIPMAMVPTPPPPKEKPKTKPGLEDGAFRFKLGSDELDEKSKALLDSVAQKMMEFPEAEIEVSGHTCNIGTKAGNLRLSKKRAEAVRKYLMEYDGIDPKRIKTAGYADNRPLVPNVNEPNRKKNRRVAFKMRFPDQSDSK</sequence>
<dbReference type="GO" id="GO:0009279">
    <property type="term" value="C:cell outer membrane"/>
    <property type="evidence" value="ECO:0007669"/>
    <property type="project" value="UniProtKB-SubCell"/>
</dbReference>
<dbReference type="EMBL" id="AAWS01000011">
    <property type="protein sequence ID" value="EAY29380.1"/>
    <property type="molecule type" value="Genomic_DNA"/>
</dbReference>
<accession>A1ZJS7</accession>
<evidence type="ECO:0000259" key="7">
    <source>
        <dbReference type="PROSITE" id="PS51123"/>
    </source>
</evidence>
<keyword evidence="3" id="KW-0998">Cell outer membrane</keyword>
<dbReference type="InterPro" id="IPR006664">
    <property type="entry name" value="OMP_bac"/>
</dbReference>
<dbReference type="InterPro" id="IPR036737">
    <property type="entry name" value="OmpA-like_sf"/>
</dbReference>
<dbReference type="OrthoDB" id="977390at2"/>
<dbReference type="Pfam" id="PF11751">
    <property type="entry name" value="PorP_SprF"/>
    <property type="match status" value="1"/>
</dbReference>
<dbReference type="Gene3D" id="3.30.1330.60">
    <property type="entry name" value="OmpA-like domain"/>
    <property type="match status" value="1"/>
</dbReference>
<dbReference type="InterPro" id="IPR006665">
    <property type="entry name" value="OmpA-like"/>
</dbReference>
<comment type="caution">
    <text evidence="8">The sequence shown here is derived from an EMBL/GenBank/DDBJ whole genome shotgun (WGS) entry which is preliminary data.</text>
</comment>
<reference evidence="8 9" key="1">
    <citation type="submission" date="2007-01" db="EMBL/GenBank/DDBJ databases">
        <authorList>
            <person name="Haygood M."/>
            <person name="Podell S."/>
            <person name="Anderson C."/>
            <person name="Hopkinson B."/>
            <person name="Roe K."/>
            <person name="Barbeau K."/>
            <person name="Gaasterland T."/>
            <person name="Ferriera S."/>
            <person name="Johnson J."/>
            <person name="Kravitz S."/>
            <person name="Beeson K."/>
            <person name="Sutton G."/>
            <person name="Rogers Y.-H."/>
            <person name="Friedman R."/>
            <person name="Frazier M."/>
            <person name="Venter J.C."/>
        </authorList>
    </citation>
    <scope>NUCLEOTIDE SEQUENCE [LARGE SCALE GENOMIC DNA]</scope>
    <source>
        <strain evidence="8 9">ATCC 23134</strain>
    </source>
</reference>
<evidence type="ECO:0000313" key="8">
    <source>
        <dbReference type="EMBL" id="EAY29380.1"/>
    </source>
</evidence>
<evidence type="ECO:0000256" key="5">
    <source>
        <dbReference type="SAM" id="MobiDB-lite"/>
    </source>
</evidence>
<keyword evidence="6" id="KW-0732">Signal</keyword>
<keyword evidence="2 4" id="KW-0472">Membrane</keyword>
<evidence type="ECO:0000256" key="2">
    <source>
        <dbReference type="ARBA" id="ARBA00023136"/>
    </source>
</evidence>
<dbReference type="RefSeq" id="WP_002696403.1">
    <property type="nucleotide sequence ID" value="NZ_AAWS01000011.1"/>
</dbReference>
<dbReference type="SUPFAM" id="SSF103088">
    <property type="entry name" value="OmpA-like"/>
    <property type="match status" value="1"/>
</dbReference>
<dbReference type="eggNOG" id="COG2885">
    <property type="taxonomic scope" value="Bacteria"/>
</dbReference>
<evidence type="ECO:0000256" key="4">
    <source>
        <dbReference type="PROSITE-ProRule" id="PRU00473"/>
    </source>
</evidence>
<feature type="signal peptide" evidence="6">
    <location>
        <begin position="1"/>
        <end position="24"/>
    </location>
</feature>
<feature type="domain" description="OmpA-like" evidence="7">
    <location>
        <begin position="390"/>
        <end position="508"/>
    </location>
</feature>
<dbReference type="Pfam" id="PF00691">
    <property type="entry name" value="OmpA"/>
    <property type="match status" value="1"/>
</dbReference>
<protein>
    <submittedName>
        <fullName evidence="8">OmpA family protein</fullName>
    </submittedName>
</protein>
<comment type="subcellular location">
    <subcellularLocation>
        <location evidence="1">Cell outer membrane</location>
    </subcellularLocation>
</comment>
<dbReference type="AlphaFoldDB" id="A1ZJS7"/>
<evidence type="ECO:0000256" key="6">
    <source>
        <dbReference type="SAM" id="SignalP"/>
    </source>
</evidence>
<dbReference type="PRINTS" id="PR01021">
    <property type="entry name" value="OMPADOMAIN"/>
</dbReference>
<feature type="chain" id="PRO_5002642250" evidence="6">
    <location>
        <begin position="25"/>
        <end position="513"/>
    </location>
</feature>
<dbReference type="PANTHER" id="PTHR30329">
    <property type="entry name" value="STATOR ELEMENT OF FLAGELLAR MOTOR COMPLEX"/>
    <property type="match status" value="1"/>
</dbReference>
<feature type="region of interest" description="Disordered" evidence="5">
    <location>
        <begin position="480"/>
        <end position="513"/>
    </location>
</feature>
<evidence type="ECO:0000313" key="9">
    <source>
        <dbReference type="Proteomes" id="UP000004095"/>
    </source>
</evidence>
<evidence type="ECO:0000256" key="1">
    <source>
        <dbReference type="ARBA" id="ARBA00004442"/>
    </source>
</evidence>
<dbReference type="NCBIfam" id="TIGR03519">
    <property type="entry name" value="T9SS_PorP_fam"/>
    <property type="match status" value="1"/>
</dbReference>
<evidence type="ECO:0000256" key="3">
    <source>
        <dbReference type="ARBA" id="ARBA00023237"/>
    </source>
</evidence>
<dbReference type="PANTHER" id="PTHR30329:SF21">
    <property type="entry name" value="LIPOPROTEIN YIAD-RELATED"/>
    <property type="match status" value="1"/>
</dbReference>
<gene>
    <name evidence="8" type="ORF">M23134_01436</name>
</gene>
<dbReference type="InterPro" id="IPR019861">
    <property type="entry name" value="PorP/SprF_Bacteroidetes"/>
</dbReference>
<keyword evidence="9" id="KW-1185">Reference proteome</keyword>
<proteinExistence type="predicted"/>